<dbReference type="CDD" id="cd01335">
    <property type="entry name" value="Radical_SAM"/>
    <property type="match status" value="1"/>
</dbReference>
<evidence type="ECO:0000256" key="11">
    <source>
        <dbReference type="ARBA" id="ARBA00023014"/>
    </source>
</evidence>
<feature type="binding site" evidence="14">
    <location>
        <position position="128"/>
    </location>
    <ligand>
        <name>[4Fe-4S] cluster</name>
        <dbReference type="ChEBI" id="CHEBI:49883"/>
        <note>4Fe-4S-S-AdoMet</note>
    </ligand>
</feature>
<comment type="cofactor">
    <cofactor evidence="3">
        <name>[4Fe-4S] cluster</name>
        <dbReference type="ChEBI" id="CHEBI:49883"/>
    </cofactor>
</comment>
<keyword evidence="9 15" id="KW-0663">Pyridoxal phosphate</keyword>
<sequence length="344" mass="37441">MAILTSNDRSVRPASKPAQEDSWQAEIRQAVRTSSELCRRLGLSESLACDAAVGAAQFPVFVPPGYLARIEPNSPHDPLLRQVLPLGGEGKAVDGFTADPVGDELAALHPGVLQKYQGRALLIATGSCAVHCRYCFRRHYPYEEVPHSEAAWDSALTAIAEDPSITEVILSGGDPLMLVDSRLAMLVGKIADLPHVTRLRIHTRLPIVVPLRVTDELLQTLTDTRLTSVIVVHTNHARELAHDVAVALSNLRDAGITLLNQAVLLRGVNDSVDAQRELSERLVAVGVLPYYLHQLDRVAGAAHFEVPIAEGKQLVGELRRQLPGYMVPRYVQEIAGETNKTVLA</sequence>
<organism evidence="18 19">
    <name type="scientific">Bythopirellula goksoeyrii</name>
    <dbReference type="NCBI Taxonomy" id="1400387"/>
    <lineage>
        <taxon>Bacteria</taxon>
        <taxon>Pseudomonadati</taxon>
        <taxon>Planctomycetota</taxon>
        <taxon>Planctomycetia</taxon>
        <taxon>Pirellulales</taxon>
        <taxon>Lacipirellulaceae</taxon>
        <taxon>Bythopirellula</taxon>
    </lineage>
</organism>
<comment type="similarity">
    <text evidence="4">Belongs to the radical SAM superfamily. KamA family.</text>
</comment>
<evidence type="ECO:0000256" key="5">
    <source>
        <dbReference type="ARBA" id="ARBA00022363"/>
    </source>
</evidence>
<dbReference type="SFLD" id="SFLDG01070">
    <property type="entry name" value="PLP-dependent"/>
    <property type="match status" value="1"/>
</dbReference>
<evidence type="ECO:0000256" key="7">
    <source>
        <dbReference type="ARBA" id="ARBA00022691"/>
    </source>
</evidence>
<evidence type="ECO:0000259" key="17">
    <source>
        <dbReference type="PROSITE" id="PS51918"/>
    </source>
</evidence>
<dbReference type="InterPro" id="IPR007197">
    <property type="entry name" value="rSAM"/>
</dbReference>
<evidence type="ECO:0000313" key="18">
    <source>
        <dbReference type="EMBL" id="QEG37509.1"/>
    </source>
</evidence>
<feature type="binding site" evidence="14">
    <location>
        <position position="135"/>
    </location>
    <ligand>
        <name>[4Fe-4S] cluster</name>
        <dbReference type="ChEBI" id="CHEBI:49883"/>
        <note>4Fe-4S-S-AdoMet</note>
    </ligand>
</feature>
<dbReference type="PANTHER" id="PTHR30538">
    <property type="entry name" value="LYSINE 2,3-AMINOMUTASE-RELATED"/>
    <property type="match status" value="1"/>
</dbReference>
<dbReference type="PROSITE" id="PS51918">
    <property type="entry name" value="RADICAL_SAM"/>
    <property type="match status" value="1"/>
</dbReference>
<keyword evidence="8 14" id="KW-0479">Metal-binding</keyword>
<feature type="region of interest" description="Disordered" evidence="16">
    <location>
        <begin position="1"/>
        <end position="23"/>
    </location>
</feature>
<evidence type="ECO:0000256" key="14">
    <source>
        <dbReference type="PIRSR" id="PIRSR004911-1"/>
    </source>
</evidence>
<dbReference type="NCBIfam" id="TIGR03821">
    <property type="entry name" value="EFP_modif_epmB"/>
    <property type="match status" value="1"/>
</dbReference>
<dbReference type="EMBL" id="CP042913">
    <property type="protein sequence ID" value="QEG37509.1"/>
    <property type="molecule type" value="Genomic_DNA"/>
</dbReference>
<keyword evidence="6 14" id="KW-0004">4Fe-4S</keyword>
<evidence type="ECO:0000256" key="6">
    <source>
        <dbReference type="ARBA" id="ARBA00022485"/>
    </source>
</evidence>
<dbReference type="InterPro" id="IPR022462">
    <property type="entry name" value="EpmB"/>
</dbReference>
<comment type="catalytic activity">
    <reaction evidence="1">
        <text>L-lysine = D-beta-lysine</text>
        <dbReference type="Rhea" id="RHEA:44148"/>
        <dbReference type="ChEBI" id="CHEBI:32551"/>
        <dbReference type="ChEBI" id="CHEBI:84138"/>
    </reaction>
</comment>
<dbReference type="NCBIfam" id="TIGR00238">
    <property type="entry name" value="KamA family radical SAM protein"/>
    <property type="match status" value="1"/>
</dbReference>
<keyword evidence="19" id="KW-1185">Reference proteome</keyword>
<dbReference type="AlphaFoldDB" id="A0A5B9QHT0"/>
<dbReference type="RefSeq" id="WP_148075740.1">
    <property type="nucleotide sequence ID" value="NZ_CP042913.1"/>
</dbReference>
<dbReference type="Pfam" id="PF04055">
    <property type="entry name" value="Radical_SAM"/>
    <property type="match status" value="1"/>
</dbReference>
<gene>
    <name evidence="18" type="primary">epmB</name>
    <name evidence="18" type="ORF">Pr1d_48550</name>
</gene>
<dbReference type="PIRSF" id="PIRSF004911">
    <property type="entry name" value="DUF160"/>
    <property type="match status" value="1"/>
</dbReference>
<evidence type="ECO:0000256" key="3">
    <source>
        <dbReference type="ARBA" id="ARBA00001966"/>
    </source>
</evidence>
<dbReference type="InterPro" id="IPR003739">
    <property type="entry name" value="Lys_aminomutase/Glu_NH3_mut"/>
</dbReference>
<evidence type="ECO:0000256" key="12">
    <source>
        <dbReference type="ARBA" id="ARBA00023235"/>
    </source>
</evidence>
<dbReference type="GO" id="GO:0051539">
    <property type="term" value="F:4 iron, 4 sulfur cluster binding"/>
    <property type="evidence" value="ECO:0007669"/>
    <property type="project" value="UniProtKB-KW"/>
</dbReference>
<evidence type="ECO:0000313" key="19">
    <source>
        <dbReference type="Proteomes" id="UP000323917"/>
    </source>
</evidence>
<dbReference type="KEGG" id="bgok:Pr1d_48550"/>
<evidence type="ECO:0000256" key="8">
    <source>
        <dbReference type="ARBA" id="ARBA00022723"/>
    </source>
</evidence>
<comment type="cofactor">
    <cofactor evidence="2 15">
        <name>pyridoxal 5'-phosphate</name>
        <dbReference type="ChEBI" id="CHEBI:597326"/>
    </cofactor>
</comment>
<evidence type="ECO:0000256" key="1">
    <source>
        <dbReference type="ARBA" id="ARBA00001352"/>
    </source>
</evidence>
<feature type="binding site" evidence="14">
    <location>
        <position position="132"/>
    </location>
    <ligand>
        <name>[4Fe-4S] cluster</name>
        <dbReference type="ChEBI" id="CHEBI:49883"/>
        <note>4Fe-4S-S-AdoMet</note>
    </ligand>
</feature>
<keyword evidence="11 14" id="KW-0411">Iron-sulfur</keyword>
<accession>A0A5B9QHT0</accession>
<dbReference type="InterPro" id="IPR013785">
    <property type="entry name" value="Aldolase_TIM"/>
</dbReference>
<dbReference type="Gene3D" id="3.20.20.70">
    <property type="entry name" value="Aldolase class I"/>
    <property type="match status" value="1"/>
</dbReference>
<dbReference type="InterPro" id="IPR058240">
    <property type="entry name" value="rSAM_sf"/>
</dbReference>
<dbReference type="SFLD" id="SFLDF00314">
    <property type="entry name" value="L-lysine_2_3-aminomutase_(yjeK"/>
    <property type="match status" value="1"/>
</dbReference>
<keyword evidence="7" id="KW-0949">S-adenosyl-L-methionine</keyword>
<dbReference type="SFLD" id="SFLDS00029">
    <property type="entry name" value="Radical_SAM"/>
    <property type="match status" value="1"/>
</dbReference>
<feature type="modified residue" description="N6-(pyridoxal phosphate)lysine" evidence="15">
    <location>
        <position position="340"/>
    </location>
</feature>
<keyword evidence="12 18" id="KW-0413">Isomerase</keyword>
<dbReference type="GO" id="GO:0046872">
    <property type="term" value="F:metal ion binding"/>
    <property type="evidence" value="ECO:0007669"/>
    <property type="project" value="UniProtKB-KW"/>
</dbReference>
<dbReference type="SUPFAM" id="SSF102114">
    <property type="entry name" value="Radical SAM enzymes"/>
    <property type="match status" value="1"/>
</dbReference>
<dbReference type="GO" id="GO:0016853">
    <property type="term" value="F:isomerase activity"/>
    <property type="evidence" value="ECO:0007669"/>
    <property type="project" value="UniProtKB-KW"/>
</dbReference>
<evidence type="ECO:0000256" key="4">
    <source>
        <dbReference type="ARBA" id="ARBA00008703"/>
    </source>
</evidence>
<evidence type="ECO:0000256" key="16">
    <source>
        <dbReference type="SAM" id="MobiDB-lite"/>
    </source>
</evidence>
<keyword evidence="10" id="KW-0408">Iron</keyword>
<feature type="domain" description="Radical SAM core" evidence="17">
    <location>
        <begin position="114"/>
        <end position="325"/>
    </location>
</feature>
<evidence type="ECO:0000256" key="2">
    <source>
        <dbReference type="ARBA" id="ARBA00001933"/>
    </source>
</evidence>
<dbReference type="OrthoDB" id="9768064at2"/>
<name>A0A5B9QHT0_9BACT</name>
<dbReference type="PANTHER" id="PTHR30538:SF1">
    <property type="entry name" value="L-LYSINE 2,3-AMINOMUTASE"/>
    <property type="match status" value="1"/>
</dbReference>
<evidence type="ECO:0000256" key="9">
    <source>
        <dbReference type="ARBA" id="ARBA00022898"/>
    </source>
</evidence>
<reference evidence="18 19" key="1">
    <citation type="submission" date="2019-08" db="EMBL/GenBank/DDBJ databases">
        <title>Deep-cultivation of Planctomycetes and their phenomic and genomic characterization uncovers novel biology.</title>
        <authorList>
            <person name="Wiegand S."/>
            <person name="Jogler M."/>
            <person name="Boedeker C."/>
            <person name="Pinto D."/>
            <person name="Vollmers J."/>
            <person name="Rivas-Marin E."/>
            <person name="Kohn T."/>
            <person name="Peeters S.H."/>
            <person name="Heuer A."/>
            <person name="Rast P."/>
            <person name="Oberbeckmann S."/>
            <person name="Bunk B."/>
            <person name="Jeske O."/>
            <person name="Meyerdierks A."/>
            <person name="Storesund J.E."/>
            <person name="Kallscheuer N."/>
            <person name="Luecker S."/>
            <person name="Lage O.M."/>
            <person name="Pohl T."/>
            <person name="Merkel B.J."/>
            <person name="Hornburger P."/>
            <person name="Mueller R.-W."/>
            <person name="Bruemmer F."/>
            <person name="Labrenz M."/>
            <person name="Spormann A.M."/>
            <person name="Op den Camp H."/>
            <person name="Overmann J."/>
            <person name="Amann R."/>
            <person name="Jetten M.S.M."/>
            <person name="Mascher T."/>
            <person name="Medema M.H."/>
            <person name="Devos D.P."/>
            <person name="Kaster A.-K."/>
            <person name="Ovreas L."/>
            <person name="Rohde M."/>
            <person name="Galperin M.Y."/>
            <person name="Jogler C."/>
        </authorList>
    </citation>
    <scope>NUCLEOTIDE SEQUENCE [LARGE SCALE GENOMIC DNA]</scope>
    <source>
        <strain evidence="18 19">Pr1d</strain>
    </source>
</reference>
<evidence type="ECO:0000256" key="10">
    <source>
        <dbReference type="ARBA" id="ARBA00023004"/>
    </source>
</evidence>
<protein>
    <recommendedName>
        <fullName evidence="5">L-lysine 2,3-aminomutase</fullName>
    </recommendedName>
    <alternativeName>
        <fullName evidence="13">EF-P post-translational modification enzyme B</fullName>
    </alternativeName>
</protein>
<evidence type="ECO:0000256" key="13">
    <source>
        <dbReference type="ARBA" id="ARBA00030756"/>
    </source>
</evidence>
<proteinExistence type="inferred from homology"/>
<evidence type="ECO:0000256" key="15">
    <source>
        <dbReference type="PIRSR" id="PIRSR603739-50"/>
    </source>
</evidence>
<dbReference type="Proteomes" id="UP000323917">
    <property type="component" value="Chromosome"/>
</dbReference>